<name>A0A091QK25_MERNU</name>
<reference evidence="1 2" key="1">
    <citation type="submission" date="2014-04" db="EMBL/GenBank/DDBJ databases">
        <title>Genome evolution of avian class.</title>
        <authorList>
            <person name="Zhang G."/>
            <person name="Li C."/>
        </authorList>
    </citation>
    <scope>NUCLEOTIDE SEQUENCE [LARGE SCALE GENOMIC DNA]</scope>
    <source>
        <strain evidence="1">BGI_N331</strain>
    </source>
</reference>
<proteinExistence type="predicted"/>
<accession>A0A091QK25</accession>
<sequence length="54" mass="5898">YLLQALSLKNASIGEWNMVETQNCSSVDMAVLPATQKAANWTSPESNISSVEIR</sequence>
<evidence type="ECO:0000313" key="2">
    <source>
        <dbReference type="Proteomes" id="UP000052967"/>
    </source>
</evidence>
<dbReference type="Proteomes" id="UP000052967">
    <property type="component" value="Unassembled WGS sequence"/>
</dbReference>
<feature type="non-terminal residue" evidence="1">
    <location>
        <position position="54"/>
    </location>
</feature>
<keyword evidence="2" id="KW-1185">Reference proteome</keyword>
<dbReference type="AlphaFoldDB" id="A0A091QK25"/>
<feature type="non-terminal residue" evidence="1">
    <location>
        <position position="1"/>
    </location>
</feature>
<gene>
    <name evidence="1" type="ORF">N331_11643</name>
</gene>
<protein>
    <submittedName>
        <fullName evidence="1">Uncharacterized protein</fullName>
    </submittedName>
</protein>
<dbReference type="EMBL" id="KK700495">
    <property type="protein sequence ID" value="KFQ26966.1"/>
    <property type="molecule type" value="Genomic_DNA"/>
</dbReference>
<evidence type="ECO:0000313" key="1">
    <source>
        <dbReference type="EMBL" id="KFQ26966.1"/>
    </source>
</evidence>
<organism evidence="1 2">
    <name type="scientific">Merops nubicus</name>
    <name type="common">Northern carmine bee-eater</name>
    <dbReference type="NCBI Taxonomy" id="57421"/>
    <lineage>
        <taxon>Eukaryota</taxon>
        <taxon>Metazoa</taxon>
        <taxon>Chordata</taxon>
        <taxon>Craniata</taxon>
        <taxon>Vertebrata</taxon>
        <taxon>Euteleostomi</taxon>
        <taxon>Archelosauria</taxon>
        <taxon>Archosauria</taxon>
        <taxon>Dinosauria</taxon>
        <taxon>Saurischia</taxon>
        <taxon>Theropoda</taxon>
        <taxon>Coelurosauria</taxon>
        <taxon>Aves</taxon>
        <taxon>Neognathae</taxon>
        <taxon>Neoaves</taxon>
        <taxon>Telluraves</taxon>
        <taxon>Coraciimorphae</taxon>
        <taxon>Coraciiformes</taxon>
        <taxon>Meropidae</taxon>
        <taxon>Merops</taxon>
    </lineage>
</organism>